<dbReference type="Gene3D" id="1.10.10.10">
    <property type="entry name" value="Winged helix-like DNA-binding domain superfamily/Winged helix DNA-binding domain"/>
    <property type="match status" value="1"/>
</dbReference>
<keyword evidence="6" id="KW-1185">Reference proteome</keyword>
<dbReference type="InterPro" id="IPR036388">
    <property type="entry name" value="WH-like_DNA-bd_sf"/>
</dbReference>
<dbReference type="SUPFAM" id="SSF46785">
    <property type="entry name" value="Winged helix' DNA-binding domain"/>
    <property type="match status" value="1"/>
</dbReference>
<organism evidence="5 6">
    <name type="scientific">Thalassolituus marinus</name>
    <dbReference type="NCBI Taxonomy" id="671053"/>
    <lineage>
        <taxon>Bacteria</taxon>
        <taxon>Pseudomonadati</taxon>
        <taxon>Pseudomonadota</taxon>
        <taxon>Gammaproteobacteria</taxon>
        <taxon>Oceanospirillales</taxon>
        <taxon>Oceanospirillaceae</taxon>
        <taxon>Thalassolituus</taxon>
    </lineage>
</organism>
<protein>
    <submittedName>
        <fullName evidence="5">BlaI/MecI/CopY family transcriptional regulator</fullName>
    </submittedName>
</protein>
<dbReference type="EMBL" id="JAEDAH010000063">
    <property type="protein sequence ID" value="MCA6064339.1"/>
    <property type="molecule type" value="Genomic_DNA"/>
</dbReference>
<dbReference type="Pfam" id="PF03965">
    <property type="entry name" value="Penicillinase_R"/>
    <property type="match status" value="1"/>
</dbReference>
<dbReference type="RefSeq" id="WP_225675232.1">
    <property type="nucleotide sequence ID" value="NZ_JAEDAH010000063.1"/>
</dbReference>
<evidence type="ECO:0000313" key="5">
    <source>
        <dbReference type="EMBL" id="MCA6064339.1"/>
    </source>
</evidence>
<evidence type="ECO:0000313" key="6">
    <source>
        <dbReference type="Proteomes" id="UP000714380"/>
    </source>
</evidence>
<evidence type="ECO:0000256" key="2">
    <source>
        <dbReference type="ARBA" id="ARBA00023015"/>
    </source>
</evidence>
<dbReference type="InterPro" id="IPR005650">
    <property type="entry name" value="BlaI_family"/>
</dbReference>
<name>A0ABS7ZRF3_9GAMM</name>
<accession>A0ABS7ZRF3</accession>
<comment type="similarity">
    <text evidence="1">Belongs to the BlaI transcriptional regulatory family.</text>
</comment>
<comment type="caution">
    <text evidence="5">The sequence shown here is derived from an EMBL/GenBank/DDBJ whole genome shotgun (WGS) entry which is preliminary data.</text>
</comment>
<evidence type="ECO:0000256" key="1">
    <source>
        <dbReference type="ARBA" id="ARBA00011046"/>
    </source>
</evidence>
<sequence length="127" mass="14288">MILGELEKQVLNHLWSAGEADAKQIHAAFSAGRSSSLNTIQSTLDRLYKKQLLSRSKQGHAFVYHTRVDREDLIAQLIRSITSDLVSQDNQSLMAAFVSLSADLGDDELDRLEAMIQNHRRKSKLQP</sequence>
<dbReference type="InterPro" id="IPR036390">
    <property type="entry name" value="WH_DNA-bd_sf"/>
</dbReference>
<evidence type="ECO:0000256" key="3">
    <source>
        <dbReference type="ARBA" id="ARBA00023125"/>
    </source>
</evidence>
<dbReference type="Proteomes" id="UP000714380">
    <property type="component" value="Unassembled WGS sequence"/>
</dbReference>
<dbReference type="PIRSF" id="PIRSF019455">
    <property type="entry name" value="CopR_AtkY"/>
    <property type="match status" value="1"/>
</dbReference>
<gene>
    <name evidence="5" type="ORF">I9W95_12045</name>
</gene>
<keyword evidence="4" id="KW-0804">Transcription</keyword>
<reference evidence="5 6" key="1">
    <citation type="submission" date="2020-12" db="EMBL/GenBank/DDBJ databases">
        <title>Novel Thalassolituus-related marine hydrocarbonoclastic bacteria mediated algae-derived hydrocarbons mineralization in twilight zone of the northern South China Sea.</title>
        <authorList>
            <person name="Dong C."/>
        </authorList>
    </citation>
    <scope>NUCLEOTIDE SEQUENCE [LARGE SCALE GENOMIC DNA]</scope>
    <source>
        <strain evidence="5 6">IMCC1826</strain>
    </source>
</reference>
<evidence type="ECO:0000256" key="4">
    <source>
        <dbReference type="ARBA" id="ARBA00023163"/>
    </source>
</evidence>
<proteinExistence type="inferred from homology"/>
<keyword evidence="3" id="KW-0238">DNA-binding</keyword>
<keyword evidence="2" id="KW-0805">Transcription regulation</keyword>